<dbReference type="InterPro" id="IPR000640">
    <property type="entry name" value="EFG_V-like"/>
</dbReference>
<dbReference type="InterPro" id="IPR009000">
    <property type="entry name" value="Transl_B-barrel_sf"/>
</dbReference>
<feature type="domain" description="Tr-type G" evidence="5">
    <location>
        <begin position="14"/>
        <end position="239"/>
    </location>
</feature>
<dbReference type="InterPro" id="IPR005517">
    <property type="entry name" value="Transl_elong_EFG/EF2_IV"/>
</dbReference>
<dbReference type="InterPro" id="IPR035647">
    <property type="entry name" value="EFG_III/V"/>
</dbReference>
<dbReference type="InterPro" id="IPR031157">
    <property type="entry name" value="G_TR_CS"/>
</dbReference>
<dbReference type="SUPFAM" id="SSF54211">
    <property type="entry name" value="Ribosomal protein S5 domain 2-like"/>
    <property type="match status" value="1"/>
</dbReference>
<dbReference type="PROSITE" id="PS51722">
    <property type="entry name" value="G_TR_2"/>
    <property type="match status" value="1"/>
</dbReference>
<dbReference type="InterPro" id="IPR041095">
    <property type="entry name" value="EFG_II"/>
</dbReference>
<dbReference type="Gene3D" id="3.30.70.240">
    <property type="match status" value="1"/>
</dbReference>
<keyword evidence="2" id="KW-0648">Protein biosynthesis</keyword>
<dbReference type="InterPro" id="IPR027417">
    <property type="entry name" value="P-loop_NTPase"/>
</dbReference>
<evidence type="ECO:0000256" key="3">
    <source>
        <dbReference type="ARBA" id="ARBA00023134"/>
    </source>
</evidence>
<dbReference type="InterPro" id="IPR000795">
    <property type="entry name" value="T_Tr_GTP-bd_dom"/>
</dbReference>
<dbReference type="Gene3D" id="3.30.230.10">
    <property type="match status" value="1"/>
</dbReference>
<feature type="region of interest" description="Disordered" evidence="4">
    <location>
        <begin position="655"/>
        <end position="676"/>
    </location>
</feature>
<evidence type="ECO:0000259" key="5">
    <source>
        <dbReference type="PROSITE" id="PS51722"/>
    </source>
</evidence>
<evidence type="ECO:0000256" key="1">
    <source>
        <dbReference type="ARBA" id="ARBA00022741"/>
    </source>
</evidence>
<dbReference type="Pfam" id="PF05991">
    <property type="entry name" value="NYN_YacP"/>
    <property type="match status" value="1"/>
</dbReference>
<accession>A0ABT7U8S0</accession>
<proteinExistence type="predicted"/>
<keyword evidence="1" id="KW-0547">Nucleotide-binding</keyword>
<dbReference type="RefSeq" id="WP_289606509.1">
    <property type="nucleotide sequence ID" value="NZ_JAUDCG010000001.1"/>
</dbReference>
<dbReference type="Pfam" id="PF14492">
    <property type="entry name" value="EFG_III"/>
    <property type="match status" value="1"/>
</dbReference>
<gene>
    <name evidence="6" type="ORF">QUV96_00085</name>
</gene>
<dbReference type="SMART" id="SM00889">
    <property type="entry name" value="EFG_IV"/>
    <property type="match status" value="1"/>
</dbReference>
<evidence type="ECO:0000313" key="7">
    <source>
        <dbReference type="Proteomes" id="UP001529340"/>
    </source>
</evidence>
<reference evidence="6" key="2">
    <citation type="submission" date="2023-06" db="EMBL/GenBank/DDBJ databases">
        <authorList>
            <person name="Zeman M."/>
            <person name="Kubasova T."/>
            <person name="Jahodarova E."/>
            <person name="Nykrynova M."/>
            <person name="Rychlik I."/>
        </authorList>
    </citation>
    <scope>NUCLEOTIDE SEQUENCE</scope>
    <source>
        <strain evidence="6">ET39</strain>
    </source>
</reference>
<comment type="caution">
    <text evidence="6">The sequence shown here is derived from an EMBL/GenBank/DDBJ whole genome shotgun (WGS) entry which is preliminary data.</text>
</comment>
<dbReference type="InterPro" id="IPR010298">
    <property type="entry name" value="YacP-like"/>
</dbReference>
<dbReference type="SUPFAM" id="SSF52540">
    <property type="entry name" value="P-loop containing nucleoside triphosphate hydrolases"/>
    <property type="match status" value="1"/>
</dbReference>
<dbReference type="InterPro" id="IPR005225">
    <property type="entry name" value="Small_GTP-bd"/>
</dbReference>
<keyword evidence="7" id="KW-1185">Reference proteome</keyword>
<evidence type="ECO:0000256" key="2">
    <source>
        <dbReference type="ARBA" id="ARBA00022917"/>
    </source>
</evidence>
<dbReference type="PANTHER" id="PTHR43261">
    <property type="entry name" value="TRANSLATION ELONGATION FACTOR G-RELATED"/>
    <property type="match status" value="1"/>
</dbReference>
<dbReference type="Gene3D" id="2.40.30.10">
    <property type="entry name" value="Translation factors"/>
    <property type="match status" value="1"/>
</dbReference>
<dbReference type="Gene3D" id="3.30.70.870">
    <property type="entry name" value="Elongation Factor G (Translational Gtpase), domain 3"/>
    <property type="match status" value="1"/>
</dbReference>
<dbReference type="Gene3D" id="3.40.50.300">
    <property type="entry name" value="P-loop containing nucleotide triphosphate hydrolases"/>
    <property type="match status" value="1"/>
</dbReference>
<dbReference type="NCBIfam" id="TIGR00231">
    <property type="entry name" value="small_GTP"/>
    <property type="match status" value="1"/>
</dbReference>
<evidence type="ECO:0000313" key="6">
    <source>
        <dbReference type="EMBL" id="MDM8156032.1"/>
    </source>
</evidence>
<reference evidence="6" key="1">
    <citation type="submission" date="2023-06" db="EMBL/GenBank/DDBJ databases">
        <title>Identification and characterization of horizontal gene transfer across gut microbiota members of farm animals based on homology search.</title>
        <authorList>
            <person name="Schwarzerova J."/>
            <person name="Nykrynova M."/>
            <person name="Jureckova K."/>
            <person name="Cejkova D."/>
            <person name="Rychlik I."/>
        </authorList>
    </citation>
    <scope>NUCLEOTIDE SEQUENCE</scope>
    <source>
        <strain evidence="6">ET39</strain>
    </source>
</reference>
<dbReference type="Pfam" id="PF03764">
    <property type="entry name" value="EFG_IV"/>
    <property type="match status" value="1"/>
</dbReference>
<dbReference type="SMART" id="SM00838">
    <property type="entry name" value="EFG_C"/>
    <property type="match status" value="1"/>
</dbReference>
<dbReference type="SUPFAM" id="SSF54980">
    <property type="entry name" value="EF-G C-terminal domain-like"/>
    <property type="match status" value="2"/>
</dbReference>
<dbReference type="PROSITE" id="PS00301">
    <property type="entry name" value="G_TR_1"/>
    <property type="match status" value="1"/>
</dbReference>
<dbReference type="Pfam" id="PF00679">
    <property type="entry name" value="EFG_C"/>
    <property type="match status" value="1"/>
</dbReference>
<organism evidence="6 7">
    <name type="scientific">Amedibacillus dolichus</name>
    <dbReference type="NCBI Taxonomy" id="31971"/>
    <lineage>
        <taxon>Bacteria</taxon>
        <taxon>Bacillati</taxon>
        <taxon>Bacillota</taxon>
        <taxon>Erysipelotrichia</taxon>
        <taxon>Erysipelotrichales</taxon>
        <taxon>Erysipelotrichaceae</taxon>
        <taxon>Amedibacillus</taxon>
    </lineage>
</organism>
<dbReference type="Proteomes" id="UP001529340">
    <property type="component" value="Unassembled WGS sequence"/>
</dbReference>
<name>A0ABT7U8S0_9FIRM</name>
<dbReference type="SUPFAM" id="SSF50447">
    <property type="entry name" value="Translation proteins"/>
    <property type="match status" value="1"/>
</dbReference>
<dbReference type="InterPro" id="IPR020568">
    <property type="entry name" value="Ribosomal_Su5_D2-typ_SF"/>
</dbReference>
<dbReference type="CDD" id="cd10912">
    <property type="entry name" value="PIN_YacP-like"/>
    <property type="match status" value="1"/>
</dbReference>
<dbReference type="InterPro" id="IPR014721">
    <property type="entry name" value="Ribsml_uS5_D2-typ_fold_subgr"/>
</dbReference>
<dbReference type="PRINTS" id="PR00315">
    <property type="entry name" value="ELONGATNFCT"/>
</dbReference>
<protein>
    <submittedName>
        <fullName evidence="6">TetM/TetW/TetO/TetS family tetracycline resistance ribosomal protection protein</fullName>
    </submittedName>
</protein>
<sequence length="877" mass="98464">MTASETQSGTRARETQIALGLLAHVDAGKTTLSEGLLYLSGAIRKRGRVDHGDSALDYDRQEQARGITIYAKEAYITHHGHGYTLLDTPGHVDFSAEMERTLSVLDYALVVISALDGVQAHTRTIWQLLDRYQIPTFIFVNKMDIAHDSKEELLAELQQELDPHCVQFYPHNDARDEEAALCDDDMLERFLAQGSLQEEQLTALIRERRLFPVFFGSALRLDGVEALLDALDAHTCMPEYPEVFGARIFKVSSDEQGNRLTHLKITGGSLRVKTRLYQEEKADQLRRYCGRGYEMLPEASAGMIVAVKGLRSLYPGEGLGAESEAIHPVLTPYMTYQLYPVSGGDLTQLTTACRQLAQEDPLLHVTLSADQKQLHLQLMGEIQCEVLLQQLKDRFGMEVRVDEGSVLYKETLAEPVEGVGHFEPLRHYAEVHVLLEPLPPGSGIEVASRCSQDVLAASWQRLILSHICEKEHVGVLGGFLISDLRITLLSGKAHLKHTEGGDFREAVYRAIRQGLRRGKSVLLEPYGSFRLEVNEESLSRVIYEIERIDGQFQLQASDPGMSVLSGSAPLAGLQKLARELPSHTRGRGRLYHTFDRYLPCRHAQDVLEARAYDCDRDVQEPCGSIFCAQGAGFYVPWDEVENYMHLPYAYVPEQEAPSPRPHVDARSSSRSTPASDEELEAIFARTYGTKKKKVSDRESYARHEQQRASAQTRLLPECLLVDGYNIIHDWEELQTIAVSDLAAARHRLIDLMCSYQGYRRCTLILVFDAYQVKDQGTTMQQVDNIYVVYTKTAQTADSYIEQATHRLAEEYRVSVATSDGLEQLIAIGQGAMRISARGLREELIRLRAQGEEAASAYRSSGFSQPLAELRNWEKEDS</sequence>
<evidence type="ECO:0000256" key="4">
    <source>
        <dbReference type="SAM" id="MobiDB-lite"/>
    </source>
</evidence>
<keyword evidence="3" id="KW-0342">GTP-binding</keyword>
<dbReference type="Pfam" id="PF00009">
    <property type="entry name" value="GTP_EFTU"/>
    <property type="match status" value="1"/>
</dbReference>
<dbReference type="EMBL" id="JAUDCG010000001">
    <property type="protein sequence ID" value="MDM8156032.1"/>
    <property type="molecule type" value="Genomic_DNA"/>
</dbReference>
<dbReference type="PANTHER" id="PTHR43261:SF1">
    <property type="entry name" value="RIBOSOME-RELEASING FACTOR 2, MITOCHONDRIAL"/>
    <property type="match status" value="1"/>
</dbReference>